<organism evidence="2 3">
    <name type="scientific">Aquimarina intermedia</name>
    <dbReference type="NCBI Taxonomy" id="350814"/>
    <lineage>
        <taxon>Bacteria</taxon>
        <taxon>Pseudomonadati</taxon>
        <taxon>Bacteroidota</taxon>
        <taxon>Flavobacteriia</taxon>
        <taxon>Flavobacteriales</taxon>
        <taxon>Flavobacteriaceae</taxon>
        <taxon>Aquimarina</taxon>
    </lineage>
</organism>
<feature type="domain" description="DUF6973" evidence="1">
    <location>
        <begin position="20"/>
        <end position="142"/>
    </location>
</feature>
<dbReference type="Proteomes" id="UP000324376">
    <property type="component" value="Unassembled WGS sequence"/>
</dbReference>
<evidence type="ECO:0000313" key="2">
    <source>
        <dbReference type="EMBL" id="TYP76239.1"/>
    </source>
</evidence>
<evidence type="ECO:0000313" key="3">
    <source>
        <dbReference type="Proteomes" id="UP000324376"/>
    </source>
</evidence>
<reference evidence="2 3" key="1">
    <citation type="submission" date="2019-07" db="EMBL/GenBank/DDBJ databases">
        <title>Genomic Encyclopedia of Archaeal and Bacterial Type Strains, Phase II (KMG-II): from individual species to whole genera.</title>
        <authorList>
            <person name="Goeker M."/>
        </authorList>
    </citation>
    <scope>NUCLEOTIDE SEQUENCE [LARGE SCALE GENOMIC DNA]</scope>
    <source>
        <strain evidence="2 3">DSM 17527</strain>
    </source>
</reference>
<dbReference type="EMBL" id="VNHU01000002">
    <property type="protein sequence ID" value="TYP76239.1"/>
    <property type="molecule type" value="Genomic_DNA"/>
</dbReference>
<keyword evidence="3" id="KW-1185">Reference proteome</keyword>
<dbReference type="AlphaFoldDB" id="A0A5S5CAR8"/>
<dbReference type="OrthoDB" id="1496068at2"/>
<evidence type="ECO:0000259" key="1">
    <source>
        <dbReference type="Pfam" id="PF22322"/>
    </source>
</evidence>
<gene>
    <name evidence="2" type="ORF">BD809_102457</name>
</gene>
<name>A0A5S5CAR8_9FLAO</name>
<dbReference type="InterPro" id="IPR054246">
    <property type="entry name" value="DUF6973"/>
</dbReference>
<proteinExistence type="predicted"/>
<accession>A0A5S5CAR8</accession>
<dbReference type="Pfam" id="PF22322">
    <property type="entry name" value="DUF6973"/>
    <property type="match status" value="1"/>
</dbReference>
<comment type="caution">
    <text evidence="2">The sequence shown here is derived from an EMBL/GenBank/DDBJ whole genome shotgun (WGS) entry which is preliminary data.</text>
</comment>
<protein>
    <recommendedName>
        <fullName evidence="1">DUF6973 domain-containing protein</fullName>
    </recommendedName>
</protein>
<dbReference type="RefSeq" id="WP_148781832.1">
    <property type="nucleotide sequence ID" value="NZ_VNHU01000002.1"/>
</dbReference>
<sequence length="162" mass="18953">MTAWELIRRFNLNQLVRLAWLMMRHPLYVFPTLKATQETLRICNKRYGDLHHKNGKANAFRHALWNLLLCRYVYQKSKNTEKAEGWAERVTDLHERLAPNEKLDTAMDLHNNKVGRMLFTGHPIQTMTDAIESLQRMTQEAKPVSDAKNITNFEGELVYIAS</sequence>